<accession>X0SNR8</accession>
<dbReference type="EMBL" id="BARS01000448">
    <property type="protein sequence ID" value="GAF77482.1"/>
    <property type="molecule type" value="Genomic_DNA"/>
</dbReference>
<dbReference type="AlphaFoldDB" id="X0SNR8"/>
<reference evidence="1" key="1">
    <citation type="journal article" date="2014" name="Front. Microbiol.">
        <title>High frequency of phylogenetically diverse reductive dehalogenase-homologous genes in deep subseafloor sedimentary metagenomes.</title>
        <authorList>
            <person name="Kawai M."/>
            <person name="Futagami T."/>
            <person name="Toyoda A."/>
            <person name="Takaki Y."/>
            <person name="Nishi S."/>
            <person name="Hori S."/>
            <person name="Arai W."/>
            <person name="Tsubouchi T."/>
            <person name="Morono Y."/>
            <person name="Uchiyama I."/>
            <person name="Ito T."/>
            <person name="Fujiyama A."/>
            <person name="Inagaki F."/>
            <person name="Takami H."/>
        </authorList>
    </citation>
    <scope>NUCLEOTIDE SEQUENCE</scope>
    <source>
        <strain evidence="1">Expedition CK06-06</strain>
    </source>
</reference>
<sequence>RDAIWAGGDVVTGAATVISAMGAARNAAKDIDEYLSRKGR</sequence>
<dbReference type="SUPFAM" id="SSF51905">
    <property type="entry name" value="FAD/NAD(P)-binding domain"/>
    <property type="match status" value="1"/>
</dbReference>
<proteinExistence type="predicted"/>
<feature type="non-terminal residue" evidence="1">
    <location>
        <position position="1"/>
    </location>
</feature>
<gene>
    <name evidence="1" type="ORF">S01H1_01096</name>
</gene>
<name>X0SNR8_9ZZZZ</name>
<evidence type="ECO:0008006" key="2">
    <source>
        <dbReference type="Google" id="ProtNLM"/>
    </source>
</evidence>
<comment type="caution">
    <text evidence="1">The sequence shown here is derived from an EMBL/GenBank/DDBJ whole genome shotgun (WGS) entry which is preliminary data.</text>
</comment>
<organism evidence="1">
    <name type="scientific">marine sediment metagenome</name>
    <dbReference type="NCBI Taxonomy" id="412755"/>
    <lineage>
        <taxon>unclassified sequences</taxon>
        <taxon>metagenomes</taxon>
        <taxon>ecological metagenomes</taxon>
    </lineage>
</organism>
<dbReference type="Gene3D" id="3.50.50.60">
    <property type="entry name" value="FAD/NAD(P)-binding domain"/>
    <property type="match status" value="1"/>
</dbReference>
<evidence type="ECO:0000313" key="1">
    <source>
        <dbReference type="EMBL" id="GAF77482.1"/>
    </source>
</evidence>
<dbReference type="InterPro" id="IPR036188">
    <property type="entry name" value="FAD/NAD-bd_sf"/>
</dbReference>
<protein>
    <recommendedName>
        <fullName evidence="2">FAD/NAD(P)-binding domain-containing protein</fullName>
    </recommendedName>
</protein>